<organism evidence="11 12">
    <name type="scientific">Malikia spinosa</name>
    <dbReference type="NCBI Taxonomy" id="86180"/>
    <lineage>
        <taxon>Bacteria</taxon>
        <taxon>Pseudomonadati</taxon>
        <taxon>Pseudomonadota</taxon>
        <taxon>Betaproteobacteria</taxon>
        <taxon>Burkholderiales</taxon>
        <taxon>Comamonadaceae</taxon>
        <taxon>Malikia</taxon>
    </lineage>
</organism>
<keyword evidence="6" id="KW-0961">Cell wall biogenesis/degradation</keyword>
<feature type="domain" description="Peptidase S11 D-alanyl-D-alanine carboxypeptidase A N-terminal" evidence="10">
    <location>
        <begin position="100"/>
        <end position="326"/>
    </location>
</feature>
<dbReference type="GO" id="GO:0006508">
    <property type="term" value="P:proteolysis"/>
    <property type="evidence" value="ECO:0007669"/>
    <property type="project" value="InterPro"/>
</dbReference>
<dbReference type="SUPFAM" id="SSF56601">
    <property type="entry name" value="beta-lactamase/transpeptidase-like"/>
    <property type="match status" value="1"/>
</dbReference>
<dbReference type="Gene3D" id="3.40.710.10">
    <property type="entry name" value="DD-peptidase/beta-lactamase superfamily"/>
    <property type="match status" value="1"/>
</dbReference>
<evidence type="ECO:0000256" key="7">
    <source>
        <dbReference type="PIRSR" id="PIRSR618044-1"/>
    </source>
</evidence>
<evidence type="ECO:0000256" key="2">
    <source>
        <dbReference type="ARBA" id="ARBA00022729"/>
    </source>
</evidence>
<feature type="binding site" evidence="8">
    <location>
        <position position="296"/>
    </location>
    <ligand>
        <name>substrate</name>
    </ligand>
</feature>
<evidence type="ECO:0000256" key="9">
    <source>
        <dbReference type="RuleBase" id="RU004016"/>
    </source>
</evidence>
<evidence type="ECO:0000256" key="5">
    <source>
        <dbReference type="ARBA" id="ARBA00022984"/>
    </source>
</evidence>
<evidence type="ECO:0000256" key="4">
    <source>
        <dbReference type="ARBA" id="ARBA00022960"/>
    </source>
</evidence>
<dbReference type="PANTHER" id="PTHR21581:SF26">
    <property type="entry name" value="D-ALANYL-D-ALANINE ENDOPEPTIDASE"/>
    <property type="match status" value="1"/>
</dbReference>
<protein>
    <submittedName>
        <fullName evidence="11">Peptidase S11</fullName>
    </submittedName>
</protein>
<name>A0A2S9KAG4_9BURK</name>
<keyword evidence="5" id="KW-0573">Peptidoglycan synthesis</keyword>
<dbReference type="GO" id="GO:0009252">
    <property type="term" value="P:peptidoglycan biosynthetic process"/>
    <property type="evidence" value="ECO:0007669"/>
    <property type="project" value="UniProtKB-KW"/>
</dbReference>
<dbReference type="GO" id="GO:0009002">
    <property type="term" value="F:serine-type D-Ala-D-Ala carboxypeptidase activity"/>
    <property type="evidence" value="ECO:0007669"/>
    <property type="project" value="InterPro"/>
</dbReference>
<evidence type="ECO:0000313" key="12">
    <source>
        <dbReference type="Proteomes" id="UP000238326"/>
    </source>
</evidence>
<dbReference type="Pfam" id="PF00768">
    <property type="entry name" value="Peptidase_S11"/>
    <property type="match status" value="1"/>
</dbReference>
<feature type="active site" evidence="7">
    <location>
        <position position="191"/>
    </location>
</feature>
<feature type="active site" description="Acyl-ester intermediate" evidence="7">
    <location>
        <position position="134"/>
    </location>
</feature>
<proteinExistence type="inferred from homology"/>
<comment type="caution">
    <text evidence="11">The sequence shown here is derived from an EMBL/GenBank/DDBJ whole genome shotgun (WGS) entry which is preliminary data.</text>
</comment>
<keyword evidence="2" id="KW-0732">Signal</keyword>
<keyword evidence="12" id="KW-1185">Reference proteome</keyword>
<dbReference type="GO" id="GO:0008360">
    <property type="term" value="P:regulation of cell shape"/>
    <property type="evidence" value="ECO:0007669"/>
    <property type="project" value="UniProtKB-KW"/>
</dbReference>
<feature type="active site" description="Proton acceptor" evidence="7">
    <location>
        <position position="137"/>
    </location>
</feature>
<evidence type="ECO:0000256" key="1">
    <source>
        <dbReference type="ARBA" id="ARBA00007164"/>
    </source>
</evidence>
<dbReference type="InterPro" id="IPR012338">
    <property type="entry name" value="Beta-lactam/transpept-like"/>
</dbReference>
<evidence type="ECO:0000256" key="6">
    <source>
        <dbReference type="ARBA" id="ARBA00023316"/>
    </source>
</evidence>
<evidence type="ECO:0000259" key="10">
    <source>
        <dbReference type="Pfam" id="PF00768"/>
    </source>
</evidence>
<reference evidence="11 12" key="1">
    <citation type="submission" date="2018-03" db="EMBL/GenBank/DDBJ databases">
        <title>Comparative genomics illustrates the genes involved in a hyperalkaliphilic mechanisms of Serpentinomonas isolated from highly-alkaline calcium-rich serpentinized springs.</title>
        <authorList>
            <person name="Suzuki S."/>
            <person name="Ishii S."/>
            <person name="Walworth N."/>
            <person name="Bird L."/>
            <person name="Kuenen J.G."/>
            <person name="Nealson K.H."/>
        </authorList>
    </citation>
    <scope>NUCLEOTIDE SEQUENCE [LARGE SCALE GENOMIC DNA]</scope>
    <source>
        <strain evidence="11 12">83</strain>
    </source>
</reference>
<sequence>MAAGAPAKKKPVAAQKVKAQAKVKAVGKARVVSARAKRSAAKAVVQAKASPRPQSSKARRAAVIAAKSAAVAGGGLAAASAVNAVERKSDNRADAASGADEPPKLSANAVFVMDQNSREVLVSKNDKAVMPIASLTKLMTGLLVADAKLPLDEEITITEDDLDIYKGTGSRLSVGTRLTRGEAMHLALMSSENRAAHALGRTYPGGMLNFVRLMNAKAAELGMRDTRYVEPTGLSVENRSSARDLALLVAAAYQRPLLREFSTSQGYAVESGRRVLQYHNSNRLTADPKWDIGLQKTGYISEAGRCMVMSAKLAGRQVIMVFLDAADKSARIGDAQRVRRYVESVVSADAIERLAWRKG</sequence>
<keyword evidence="3" id="KW-0378">Hydrolase</keyword>
<keyword evidence="4" id="KW-0133">Cell shape</keyword>
<dbReference type="GO" id="GO:0071555">
    <property type="term" value="P:cell wall organization"/>
    <property type="evidence" value="ECO:0007669"/>
    <property type="project" value="UniProtKB-KW"/>
</dbReference>
<accession>A0A2S9KAG4</accession>
<gene>
    <name evidence="11" type="ORF">C6P61_16420</name>
</gene>
<dbReference type="OrthoDB" id="5688590at2"/>
<dbReference type="InterPro" id="IPR001967">
    <property type="entry name" value="Peptidase_S11_N"/>
</dbReference>
<dbReference type="Proteomes" id="UP000238326">
    <property type="component" value="Unassembled WGS sequence"/>
</dbReference>
<evidence type="ECO:0000256" key="3">
    <source>
        <dbReference type="ARBA" id="ARBA00022801"/>
    </source>
</evidence>
<dbReference type="EMBL" id="PVLR01000061">
    <property type="protein sequence ID" value="PRD67449.1"/>
    <property type="molecule type" value="Genomic_DNA"/>
</dbReference>
<evidence type="ECO:0000313" key="11">
    <source>
        <dbReference type="EMBL" id="PRD67449.1"/>
    </source>
</evidence>
<comment type="similarity">
    <text evidence="1 9">Belongs to the peptidase S11 family.</text>
</comment>
<dbReference type="AlphaFoldDB" id="A0A2S9KAG4"/>
<dbReference type="InterPro" id="IPR018044">
    <property type="entry name" value="Peptidase_S11"/>
</dbReference>
<dbReference type="PANTHER" id="PTHR21581">
    <property type="entry name" value="D-ALANYL-D-ALANINE CARBOXYPEPTIDASE"/>
    <property type="match status" value="1"/>
</dbReference>
<evidence type="ECO:0000256" key="8">
    <source>
        <dbReference type="PIRSR" id="PIRSR618044-2"/>
    </source>
</evidence>
<dbReference type="PRINTS" id="PR00725">
    <property type="entry name" value="DADACBPTASE1"/>
</dbReference>